<comment type="caution">
    <text evidence="2">The sequence shown here is derived from an EMBL/GenBank/DDBJ whole genome shotgun (WGS) entry which is preliminary data.</text>
</comment>
<reference evidence="2 3" key="1">
    <citation type="submission" date="2019-07" db="EMBL/GenBank/DDBJ databases">
        <title>Cryptosporangium phraense sp. nov., isolated from plant litter.</title>
        <authorList>
            <person name="Suriyachadkun C."/>
        </authorList>
    </citation>
    <scope>NUCLEOTIDE SEQUENCE [LARGE SCALE GENOMIC DNA]</scope>
    <source>
        <strain evidence="2 3">A-T 5661</strain>
    </source>
</reference>
<feature type="compositionally biased region" description="Pro residues" evidence="1">
    <location>
        <begin position="159"/>
        <end position="173"/>
    </location>
</feature>
<evidence type="ECO:0000313" key="3">
    <source>
        <dbReference type="Proteomes" id="UP000317982"/>
    </source>
</evidence>
<dbReference type="InterPro" id="IPR025358">
    <property type="entry name" value="DUF4262"/>
</dbReference>
<name>A0A545ANC5_9ACTN</name>
<evidence type="ECO:0000256" key="1">
    <source>
        <dbReference type="SAM" id="MobiDB-lite"/>
    </source>
</evidence>
<protein>
    <submittedName>
        <fullName evidence="2">DUF4262 domain-containing protein</fullName>
    </submittedName>
</protein>
<evidence type="ECO:0000313" key="2">
    <source>
        <dbReference type="EMBL" id="TQS42838.1"/>
    </source>
</evidence>
<organism evidence="2 3">
    <name type="scientific">Cryptosporangium phraense</name>
    <dbReference type="NCBI Taxonomy" id="2593070"/>
    <lineage>
        <taxon>Bacteria</taxon>
        <taxon>Bacillati</taxon>
        <taxon>Actinomycetota</taxon>
        <taxon>Actinomycetes</taxon>
        <taxon>Cryptosporangiales</taxon>
        <taxon>Cryptosporangiaceae</taxon>
        <taxon>Cryptosporangium</taxon>
    </lineage>
</organism>
<feature type="region of interest" description="Disordered" evidence="1">
    <location>
        <begin position="145"/>
        <end position="173"/>
    </location>
</feature>
<sequence>MIERYGWAVTAVVPTSEPADTEDTHTEDTSTDDTETGTTAGGDPQPFAYTVGLTAYGYPELVIAGLPVAVAHALLNEMAGRVVTRAEPFAAGDQITDLLDGYAVVIVEGPATDQLHPGAAVGRYGPEAVQLQQIVWPDRDGRFPWDEGYLHPPQTQPLLGPPPQPPRPSSAAG</sequence>
<dbReference type="RefSeq" id="WP_142706709.1">
    <property type="nucleotide sequence ID" value="NZ_VIRS01000016.1"/>
</dbReference>
<dbReference type="AlphaFoldDB" id="A0A545ANC5"/>
<accession>A0A545ANC5</accession>
<dbReference type="Pfam" id="PF14081">
    <property type="entry name" value="DUF4262"/>
    <property type="match status" value="1"/>
</dbReference>
<gene>
    <name evidence="2" type="ORF">FL583_22575</name>
</gene>
<keyword evidence="3" id="KW-1185">Reference proteome</keyword>
<proteinExistence type="predicted"/>
<feature type="region of interest" description="Disordered" evidence="1">
    <location>
        <begin position="13"/>
        <end position="43"/>
    </location>
</feature>
<dbReference type="InParanoid" id="A0A545ANC5"/>
<dbReference type="EMBL" id="VIRS01000016">
    <property type="protein sequence ID" value="TQS42838.1"/>
    <property type="molecule type" value="Genomic_DNA"/>
</dbReference>
<dbReference type="OrthoDB" id="511192at2"/>
<dbReference type="Proteomes" id="UP000317982">
    <property type="component" value="Unassembled WGS sequence"/>
</dbReference>